<proteinExistence type="predicted"/>
<reference evidence="3 4" key="1">
    <citation type="submission" date="2014-11" db="EMBL/GenBank/DDBJ databases">
        <title>Draft genome sequence of Kirrobacter mercurialis.</title>
        <authorList>
            <person name="Coil D.A."/>
            <person name="Eisen J.A."/>
        </authorList>
    </citation>
    <scope>NUCLEOTIDE SEQUENCE [LARGE SCALE GENOMIC DNA]</scope>
    <source>
        <strain evidence="3 4">Coronado</strain>
    </source>
</reference>
<protein>
    <recommendedName>
        <fullName evidence="5">Conjugal transfer protein TraN</fullName>
    </recommendedName>
</protein>
<dbReference type="InterPro" id="IPR014121">
    <property type="entry name" value="TraN_Ftype"/>
</dbReference>
<organism evidence="3 4">
    <name type="scientific">Croceibacterium mercuriale</name>
    <dbReference type="NCBI Taxonomy" id="1572751"/>
    <lineage>
        <taxon>Bacteria</taxon>
        <taxon>Pseudomonadati</taxon>
        <taxon>Pseudomonadota</taxon>
        <taxon>Alphaproteobacteria</taxon>
        <taxon>Sphingomonadales</taxon>
        <taxon>Erythrobacteraceae</taxon>
        <taxon>Croceibacterium</taxon>
    </lineage>
</organism>
<feature type="region of interest" description="Disordered" evidence="1">
    <location>
        <begin position="52"/>
        <end position="87"/>
    </location>
</feature>
<dbReference type="Proteomes" id="UP000030988">
    <property type="component" value="Unassembled WGS sequence"/>
</dbReference>
<dbReference type="EMBL" id="JTDN01000003">
    <property type="protein sequence ID" value="KHL24267.1"/>
    <property type="molecule type" value="Genomic_DNA"/>
</dbReference>
<accession>A0A0B2BWD5</accession>
<feature type="compositionally biased region" description="Polar residues" evidence="1">
    <location>
        <begin position="75"/>
        <end position="87"/>
    </location>
</feature>
<evidence type="ECO:0000313" key="4">
    <source>
        <dbReference type="Proteomes" id="UP000030988"/>
    </source>
</evidence>
<name>A0A0B2BWD5_9SPHN</name>
<feature type="signal peptide" evidence="2">
    <location>
        <begin position="1"/>
        <end position="25"/>
    </location>
</feature>
<gene>
    <name evidence="3" type="ORF">PK98_14970</name>
</gene>
<comment type="caution">
    <text evidence="3">The sequence shown here is derived from an EMBL/GenBank/DDBJ whole genome shotgun (WGS) entry which is preliminary data.</text>
</comment>
<keyword evidence="4" id="KW-1185">Reference proteome</keyword>
<evidence type="ECO:0000256" key="1">
    <source>
        <dbReference type="SAM" id="MobiDB-lite"/>
    </source>
</evidence>
<dbReference type="AlphaFoldDB" id="A0A0B2BWD5"/>
<dbReference type="STRING" id="1572751.PK98_14970"/>
<evidence type="ECO:0000313" key="3">
    <source>
        <dbReference type="EMBL" id="KHL24267.1"/>
    </source>
</evidence>
<evidence type="ECO:0000256" key="2">
    <source>
        <dbReference type="SAM" id="SignalP"/>
    </source>
</evidence>
<keyword evidence="2" id="KW-0732">Signal</keyword>
<evidence type="ECO:0008006" key="5">
    <source>
        <dbReference type="Google" id="ProtNLM"/>
    </source>
</evidence>
<sequence>MRWPWLLFAPAALLGASMASGQSVADIRSDAEAFARDMREAALGSVLETGAEEAVPGYQGTDIPASDMADDPDRLTSQGEAQRSGDTYRTVIDPHRPVFDPTTIDLSSARSIAADPDAVLGIGMDLGGGAGSCEPLPGGGGGDSTYLDSCNQGSQVYSEARSCQAPLVVNVTGSGDDRWEYLCHSVFTKFPNNSNRMCNRLRTLDKNNSCELVREDYDYDYQICLNNNNGPGGETLPELCTEPSPMPAMVYQCSEDIGFAGGVKIPGDREVTETVDETQCSPIAGNQDCRMTAEVCTDASPATRIINGVEVTRACWGWQRQFQCDGLRPANDCSELEGRSDCSFHHDECLSEDANGTCNVYDRWFQCRLPGAEAEASQYVCSGDLYCMNGECSSVERQASTEFKDAMVAVQTMGEVRADFDPASLRLFTGEVGKCSRKVFGISNCCSGKGVPLLTPWLCNAEDRAVDERDDKGLCHQVGTYCSDKILGVCVTRKQSYCCFSSKLTRILQEQGRAQLGLSWGTAKDPTCDGFLVAQFQQLDLSRMDFSEVYAEFTEAARLPDEIEASMMIQQKIGQYYTVNGAP</sequence>
<dbReference type="Pfam" id="PF06986">
    <property type="entry name" value="F_T4SS_TraN"/>
    <property type="match status" value="1"/>
</dbReference>
<feature type="chain" id="PRO_5002088181" description="Conjugal transfer protein TraN" evidence="2">
    <location>
        <begin position="26"/>
        <end position="583"/>
    </location>
</feature>